<accession>A0A6N0I4K2</accession>
<organism evidence="7 8">
    <name type="scientific">Staphylococcus hominis</name>
    <dbReference type="NCBI Taxonomy" id="1290"/>
    <lineage>
        <taxon>Bacteria</taxon>
        <taxon>Bacillati</taxon>
        <taxon>Bacillota</taxon>
        <taxon>Bacilli</taxon>
        <taxon>Bacillales</taxon>
        <taxon>Staphylococcaceae</taxon>
        <taxon>Staphylococcus</taxon>
    </lineage>
</organism>
<dbReference type="PROSITE" id="PS51257">
    <property type="entry name" value="PROKAR_LIPOPROTEIN"/>
    <property type="match status" value="1"/>
</dbReference>
<dbReference type="GO" id="GO:0031460">
    <property type="term" value="P:glycine betaine transport"/>
    <property type="evidence" value="ECO:0007669"/>
    <property type="project" value="TreeGrafter"/>
</dbReference>
<dbReference type="InterPro" id="IPR007210">
    <property type="entry name" value="ABC_Gly_betaine_transp_sub-bd"/>
</dbReference>
<dbReference type="AlphaFoldDB" id="A0A6N0I4K2"/>
<dbReference type="RefSeq" id="WP_070549267.1">
    <property type="nucleotide sequence ID" value="NZ_CP046301.1"/>
</dbReference>
<name>A0A6N0I4K2_STAHO</name>
<protein>
    <submittedName>
        <fullName evidence="7">ABC transporter substrate-binding protein</fullName>
    </submittedName>
</protein>
<evidence type="ECO:0000256" key="5">
    <source>
        <dbReference type="SAM" id="SignalP"/>
    </source>
</evidence>
<dbReference type="PANTHER" id="PTHR47737:SF1">
    <property type="entry name" value="GLYCINE BETAINE_PROLINE BETAINE TRANSPORT SYSTEM PERMEASE PROTEIN PROW"/>
    <property type="match status" value="1"/>
</dbReference>
<dbReference type="GO" id="GO:0015871">
    <property type="term" value="P:choline transport"/>
    <property type="evidence" value="ECO:0007669"/>
    <property type="project" value="TreeGrafter"/>
</dbReference>
<evidence type="ECO:0000256" key="3">
    <source>
        <dbReference type="ARBA" id="ARBA00022475"/>
    </source>
</evidence>
<dbReference type="EMBL" id="CP054550">
    <property type="protein sequence ID" value="QKQ29530.1"/>
    <property type="molecule type" value="Genomic_DNA"/>
</dbReference>
<dbReference type="SUPFAM" id="SSF53850">
    <property type="entry name" value="Periplasmic binding protein-like II"/>
    <property type="match status" value="1"/>
</dbReference>
<evidence type="ECO:0000256" key="4">
    <source>
        <dbReference type="ARBA" id="ARBA00023136"/>
    </source>
</evidence>
<dbReference type="Proteomes" id="UP000509636">
    <property type="component" value="Chromosome"/>
</dbReference>
<evidence type="ECO:0000256" key="1">
    <source>
        <dbReference type="ARBA" id="ARBA00004236"/>
    </source>
</evidence>
<keyword evidence="5" id="KW-0732">Signal</keyword>
<sequence length="313" mass="35582">MLKSRVSKFLALLATLTLAIVLSACGNSQSNSSTQSKTELGDKTIEIPYIASDNSTARSLVIAEVLKKAGYDVTTTPVPASGPLYATVSASDDAFHASGIFPETDKRYYDKFKDTLTLYDDKHLIDHVNVGLAVPKYVQNIDSIKDLKDDKDFGKSVDWTIQGTDNRNGVMQQTNDELDRDDLSKYSLDKSSDQEQFKKIQKAYQQQQPILFTSMEPNWFSKELDVKMLKDPDKIYGNNKQHIDLVFNHNFKEKHPAAYDIATRMAKDWDQKDEERLAKNIFVKSKNPEQVAKDYVDNHDHNVDDWLKDIDTK</sequence>
<evidence type="ECO:0000256" key="2">
    <source>
        <dbReference type="ARBA" id="ARBA00022448"/>
    </source>
</evidence>
<evidence type="ECO:0000313" key="8">
    <source>
        <dbReference type="Proteomes" id="UP000509636"/>
    </source>
</evidence>
<keyword evidence="4" id="KW-0472">Membrane</keyword>
<dbReference type="GO" id="GO:0015226">
    <property type="term" value="F:carnitine transmembrane transporter activity"/>
    <property type="evidence" value="ECO:0007669"/>
    <property type="project" value="TreeGrafter"/>
</dbReference>
<dbReference type="GO" id="GO:0043190">
    <property type="term" value="C:ATP-binding cassette (ABC) transporter complex"/>
    <property type="evidence" value="ECO:0007669"/>
    <property type="project" value="InterPro"/>
</dbReference>
<dbReference type="Gene3D" id="3.40.190.100">
    <property type="entry name" value="Glycine betaine-binding periplasmic protein, domain 2"/>
    <property type="match status" value="1"/>
</dbReference>
<gene>
    <name evidence="7" type="ORF">FOB69_04035</name>
</gene>
<proteinExistence type="predicted"/>
<dbReference type="Pfam" id="PF04069">
    <property type="entry name" value="OpuAC"/>
    <property type="match status" value="1"/>
</dbReference>
<dbReference type="GO" id="GO:0005275">
    <property type="term" value="F:amine transmembrane transporter activity"/>
    <property type="evidence" value="ECO:0007669"/>
    <property type="project" value="TreeGrafter"/>
</dbReference>
<feature type="signal peptide" evidence="5">
    <location>
        <begin position="1"/>
        <end position="19"/>
    </location>
</feature>
<feature type="chain" id="PRO_5038424874" evidence="5">
    <location>
        <begin position="20"/>
        <end position="313"/>
    </location>
</feature>
<evidence type="ECO:0000259" key="6">
    <source>
        <dbReference type="Pfam" id="PF04069"/>
    </source>
</evidence>
<keyword evidence="2" id="KW-0813">Transport</keyword>
<dbReference type="Gene3D" id="3.10.105.10">
    <property type="entry name" value="Dipeptide-binding Protein, Domain 3"/>
    <property type="match status" value="2"/>
</dbReference>
<dbReference type="PANTHER" id="PTHR47737">
    <property type="entry name" value="GLYCINE BETAINE/PROLINE BETAINE TRANSPORT SYSTEM PERMEASE PROTEIN PROW"/>
    <property type="match status" value="1"/>
</dbReference>
<evidence type="ECO:0000313" key="7">
    <source>
        <dbReference type="EMBL" id="QKQ29530.1"/>
    </source>
</evidence>
<comment type="subcellular location">
    <subcellularLocation>
        <location evidence="1">Cell membrane</location>
    </subcellularLocation>
</comment>
<feature type="domain" description="ABC-type glycine betaine transport system substrate-binding" evidence="6">
    <location>
        <begin position="43"/>
        <end position="297"/>
    </location>
</feature>
<reference evidence="7 8" key="1">
    <citation type="submission" date="2019-09" db="EMBL/GenBank/DDBJ databases">
        <title>FDA dAtabase for Regulatory Grade micrObial Sequences (FDA-ARGOS): Supporting development and validation of Infectious Disease Dx tests.</title>
        <authorList>
            <person name="Sciortino C."/>
            <person name="Tallon L."/>
            <person name="Sadzewicz L."/>
            <person name="Vavikolanu K."/>
            <person name="Mehta A."/>
            <person name="Aluvathingal J."/>
            <person name="Nadendla S."/>
            <person name="Nandy P."/>
            <person name="Geyer C."/>
            <person name="Yan Y."/>
            <person name="Sichtig H."/>
        </authorList>
    </citation>
    <scope>NUCLEOTIDE SEQUENCE [LARGE SCALE GENOMIC DNA]</scope>
    <source>
        <strain evidence="7 8">FDAARGOS_661</strain>
    </source>
</reference>
<keyword evidence="3" id="KW-1003">Cell membrane</keyword>